<evidence type="ECO:0000256" key="3">
    <source>
        <dbReference type="ARBA" id="ARBA00022989"/>
    </source>
</evidence>
<dbReference type="InterPro" id="IPR036349">
    <property type="entry name" value="Integrin_bsu_tail_dom_sf"/>
</dbReference>
<reference evidence="5 6" key="1">
    <citation type="submission" date="2023-05" db="EMBL/GenBank/DDBJ databases">
        <title>B98-5 Cell Line De Novo Hybrid Assembly: An Optical Mapping Approach.</title>
        <authorList>
            <person name="Kananen K."/>
            <person name="Auerbach J.A."/>
            <person name="Kautto E."/>
            <person name="Blachly J.S."/>
        </authorList>
    </citation>
    <scope>NUCLEOTIDE SEQUENCE [LARGE SCALE GENOMIC DNA]</scope>
    <source>
        <strain evidence="5">B95-8</strain>
        <tissue evidence="5">Cell line</tissue>
    </source>
</reference>
<evidence type="ECO:0000256" key="1">
    <source>
        <dbReference type="ARBA" id="ARBA00022536"/>
    </source>
</evidence>
<evidence type="ECO:0000259" key="4">
    <source>
        <dbReference type="SMART" id="SM01242"/>
    </source>
</evidence>
<organism evidence="5 6">
    <name type="scientific">Saguinus oedipus</name>
    <name type="common">Cotton-top tamarin</name>
    <name type="synonym">Oedipomidas oedipus</name>
    <dbReference type="NCBI Taxonomy" id="9490"/>
    <lineage>
        <taxon>Eukaryota</taxon>
        <taxon>Metazoa</taxon>
        <taxon>Chordata</taxon>
        <taxon>Craniata</taxon>
        <taxon>Vertebrata</taxon>
        <taxon>Euteleostomi</taxon>
        <taxon>Mammalia</taxon>
        <taxon>Eutheria</taxon>
        <taxon>Euarchontoglires</taxon>
        <taxon>Primates</taxon>
        <taxon>Haplorrhini</taxon>
        <taxon>Platyrrhini</taxon>
        <taxon>Cebidae</taxon>
        <taxon>Callitrichinae</taxon>
        <taxon>Saguinus</taxon>
    </lineage>
</organism>
<evidence type="ECO:0000313" key="6">
    <source>
        <dbReference type="Proteomes" id="UP001266305"/>
    </source>
</evidence>
<feature type="domain" description="Integrin beta subunit tail" evidence="4">
    <location>
        <begin position="139"/>
        <end position="211"/>
    </location>
</feature>
<keyword evidence="3" id="KW-0812">Transmembrane</keyword>
<dbReference type="SUPFAM" id="SSF69687">
    <property type="entry name" value="Integrin beta tail domain"/>
    <property type="match status" value="1"/>
</dbReference>
<keyword evidence="1" id="KW-0245">EGF-like domain</keyword>
<keyword evidence="3" id="KW-1133">Transmembrane helix</keyword>
<keyword evidence="2" id="KW-0677">Repeat</keyword>
<name>A0ABQ9UYD6_SAGOE</name>
<proteinExistence type="predicted"/>
<evidence type="ECO:0000313" key="5">
    <source>
        <dbReference type="EMBL" id="KAK2102107.1"/>
    </source>
</evidence>
<dbReference type="Proteomes" id="UP001266305">
    <property type="component" value="Unassembled WGS sequence"/>
</dbReference>
<protein>
    <recommendedName>
        <fullName evidence="4">Integrin beta subunit tail domain-containing protein</fullName>
    </recommendedName>
</protein>
<keyword evidence="6" id="KW-1185">Reference proteome</keyword>
<keyword evidence="3" id="KW-0472">Membrane</keyword>
<dbReference type="SMART" id="SM01242">
    <property type="entry name" value="Integrin_B_tail"/>
    <property type="match status" value="1"/>
</dbReference>
<dbReference type="InterPro" id="IPR012896">
    <property type="entry name" value="Integrin_bsu_tail"/>
</dbReference>
<evidence type="ECO:0000256" key="2">
    <source>
        <dbReference type="ARBA" id="ARBA00022737"/>
    </source>
</evidence>
<gene>
    <name evidence="5" type="ORF">P7K49_019774</name>
</gene>
<dbReference type="EMBL" id="JASSZA010000009">
    <property type="protein sequence ID" value="KAK2102107.1"/>
    <property type="molecule type" value="Genomic_DNA"/>
</dbReference>
<comment type="caution">
    <text evidence="5">The sequence shown here is derived from an EMBL/GenBank/DDBJ whole genome shotgun (WGS) entry which is preliminary data.</text>
</comment>
<sequence length="221" mass="24281">MEGKCQILVYELEGVFGILEKDWMRDLLVPRDGQLCVWSMLVTLCMALPQALVAANVEYVTVMATARAEHANAVRTWTVASVPREGSAVGMDTANATAASARMATTVFYATNAQAAGHHLGKGHWVTTAQLVTYWHLLHRDCAECGAFGTGPLATNCSTACAHTNVTLALAPFLDDGWCKERTLDNQLLFFLVEDEARGRVVLRVRPQESKWAWMPQTLEV</sequence>
<accession>A0ABQ9UYD6</accession>